<dbReference type="InterPro" id="IPR051532">
    <property type="entry name" value="Ester_Hydrolysis_Enzymes"/>
</dbReference>
<dbReference type="SUPFAM" id="SSF52266">
    <property type="entry name" value="SGNH hydrolase"/>
    <property type="match status" value="1"/>
</dbReference>
<feature type="transmembrane region" description="Helical" evidence="1">
    <location>
        <begin position="42"/>
        <end position="63"/>
    </location>
</feature>
<keyword evidence="1" id="KW-1133">Transmembrane helix</keyword>
<keyword evidence="1" id="KW-0812">Transmembrane</keyword>
<dbReference type="AlphaFoldDB" id="A0A800NDS9"/>
<accession>A0A800NDS9</accession>
<dbReference type="InterPro" id="IPR013830">
    <property type="entry name" value="SGNH_hydro"/>
</dbReference>
<feature type="domain" description="SGNH hydrolase-type esterase" evidence="2">
    <location>
        <begin position="76"/>
        <end position="263"/>
    </location>
</feature>
<evidence type="ECO:0000259" key="2">
    <source>
        <dbReference type="Pfam" id="PF13472"/>
    </source>
</evidence>
<dbReference type="Gene3D" id="3.40.50.1110">
    <property type="entry name" value="SGNH hydrolase"/>
    <property type="match status" value="1"/>
</dbReference>
<dbReference type="PANTHER" id="PTHR30383:SF27">
    <property type="entry name" value="SPORE GERMINATION LIPASE LIPC"/>
    <property type="match status" value="1"/>
</dbReference>
<evidence type="ECO:0000313" key="3">
    <source>
        <dbReference type="EMBL" id="KAF0825084.1"/>
    </source>
</evidence>
<proteinExistence type="predicted"/>
<dbReference type="Proteomes" id="UP000465778">
    <property type="component" value="Unassembled WGS sequence"/>
</dbReference>
<dbReference type="EMBL" id="VDEM01000007">
    <property type="protein sequence ID" value="KAF0825084.1"/>
    <property type="molecule type" value="Genomic_DNA"/>
</dbReference>
<evidence type="ECO:0000256" key="1">
    <source>
        <dbReference type="SAM" id="Phobius"/>
    </source>
</evidence>
<protein>
    <recommendedName>
        <fullName evidence="2">SGNH hydrolase-type esterase domain-containing protein</fullName>
    </recommendedName>
</protein>
<organism evidence="3 4">
    <name type="scientific">Cytobacillus firmus</name>
    <name type="common">Bacillus firmus</name>
    <dbReference type="NCBI Taxonomy" id="1399"/>
    <lineage>
        <taxon>Bacteria</taxon>
        <taxon>Bacillati</taxon>
        <taxon>Bacillota</taxon>
        <taxon>Bacilli</taxon>
        <taxon>Bacillales</taxon>
        <taxon>Bacillaceae</taxon>
        <taxon>Cytobacillus</taxon>
    </lineage>
</organism>
<dbReference type="InterPro" id="IPR036514">
    <property type="entry name" value="SGNH_hydro_sf"/>
</dbReference>
<evidence type="ECO:0000313" key="4">
    <source>
        <dbReference type="Proteomes" id="UP000465778"/>
    </source>
</evidence>
<dbReference type="RefSeq" id="WP_236564596.1">
    <property type="nucleotide sequence ID" value="NZ_JARSNG010000059.1"/>
</dbReference>
<sequence>MVLLLFYGNEIKQLGCGVKNMRLQQPTLISTKKGTYTMKNKIYLLAGITLLGLGIYLSITFLGDEKKADSSQMIVAFGDSLTYGYGDETEEGYIGRLQSKLDKAYQDKNYRITNHGVYGYKSSDVLQQMLKPKVAEDIKNADMFIVYIGTNDLLKSNGGDLYPLHHENLVEAKDIYEDKLDGILETLETANSEAPVILIGLYNPYPDGDRIEKYIDHWNKSIRKKAAEDKHITYISTNELFKGKNKKQYFADSLHPNGKGYELIADKIMEGYSF</sequence>
<dbReference type="GO" id="GO:0004622">
    <property type="term" value="F:phosphatidylcholine lysophospholipase activity"/>
    <property type="evidence" value="ECO:0007669"/>
    <property type="project" value="TreeGrafter"/>
</dbReference>
<keyword evidence="1" id="KW-0472">Membrane</keyword>
<comment type="caution">
    <text evidence="3">The sequence shown here is derived from an EMBL/GenBank/DDBJ whole genome shotgun (WGS) entry which is preliminary data.</text>
</comment>
<reference evidence="3 4" key="1">
    <citation type="journal article" date="2020" name="G3 (Bethesda)">
        <title>Whole Genome Sequencing and Comparative Genomics of Two Nematicidal Bacillus Strains Reveals a Wide Range of Possible Virulence Factors.</title>
        <authorList>
            <person name="Susic N."/>
            <person name="Janezic S."/>
            <person name="Rupnik M."/>
            <person name="Geric Stare B."/>
        </authorList>
    </citation>
    <scope>NUCLEOTIDE SEQUENCE [LARGE SCALE GENOMIC DNA]</scope>
    <source>
        <strain evidence="3 4">I-1582</strain>
    </source>
</reference>
<gene>
    <name evidence="3" type="ORF">KIS1582_1097</name>
</gene>
<dbReference type="Pfam" id="PF13472">
    <property type="entry name" value="Lipase_GDSL_2"/>
    <property type="match status" value="1"/>
</dbReference>
<name>A0A800NDS9_CYTFI</name>
<dbReference type="PANTHER" id="PTHR30383">
    <property type="entry name" value="THIOESTERASE 1/PROTEASE 1/LYSOPHOSPHOLIPASE L1"/>
    <property type="match status" value="1"/>
</dbReference>